<keyword evidence="2" id="KW-0808">Transferase</keyword>
<keyword evidence="3" id="KW-1185">Reference proteome</keyword>
<reference evidence="2 3" key="1">
    <citation type="submission" date="2015-07" db="EMBL/GenBank/DDBJ databases">
        <authorList>
            <person name="Noorani M."/>
        </authorList>
    </citation>
    <scope>NUCLEOTIDE SEQUENCE [LARGE SCALE GENOMIC DNA]</scope>
    <source>
        <strain evidence="2 3">CECT 7802</strain>
    </source>
</reference>
<dbReference type="CDD" id="cd04301">
    <property type="entry name" value="NAT_SF"/>
    <property type="match status" value="1"/>
</dbReference>
<dbReference type="Proteomes" id="UP000049222">
    <property type="component" value="Unassembled WGS sequence"/>
</dbReference>
<name>A0A0M6YHB9_9RHOB</name>
<dbReference type="EMBL" id="CXSU01000011">
    <property type="protein sequence ID" value="CTQ49314.1"/>
    <property type="molecule type" value="Genomic_DNA"/>
</dbReference>
<dbReference type="Pfam" id="PF00583">
    <property type="entry name" value="Acetyltransf_1"/>
    <property type="match status" value="1"/>
</dbReference>
<dbReference type="OrthoDB" id="7301318at2"/>
<organism evidence="2 3">
    <name type="scientific">Jannaschia donghaensis</name>
    <dbReference type="NCBI Taxonomy" id="420998"/>
    <lineage>
        <taxon>Bacteria</taxon>
        <taxon>Pseudomonadati</taxon>
        <taxon>Pseudomonadota</taxon>
        <taxon>Alphaproteobacteria</taxon>
        <taxon>Rhodobacterales</taxon>
        <taxon>Roseobacteraceae</taxon>
        <taxon>Jannaschia</taxon>
    </lineage>
</organism>
<evidence type="ECO:0000259" key="1">
    <source>
        <dbReference type="PROSITE" id="PS51186"/>
    </source>
</evidence>
<dbReference type="PANTHER" id="PTHR43072">
    <property type="entry name" value="N-ACETYLTRANSFERASE"/>
    <property type="match status" value="1"/>
</dbReference>
<dbReference type="InterPro" id="IPR000182">
    <property type="entry name" value="GNAT_dom"/>
</dbReference>
<proteinExistence type="predicted"/>
<dbReference type="GO" id="GO:0016747">
    <property type="term" value="F:acyltransferase activity, transferring groups other than amino-acyl groups"/>
    <property type="evidence" value="ECO:0007669"/>
    <property type="project" value="InterPro"/>
</dbReference>
<dbReference type="AlphaFoldDB" id="A0A0M6YHB9"/>
<sequence>MTDLPDAKRIMAAVRATWPPSSLARVGPFDLPAERTGTRRATSARARDGATATTGDIAAVEGARPGTIFGTLDGAEDAIATLLKARGYAMTGASDLMAGPVGPMTGDIPPVSGFAHWPPLAICDTLWAAHGNDASRRAPLDRAPGPKAAILLRHDDRAAGALFVAVHDGLAVLHLVLTLPRFRRQGVGRIAMRHAANWAAANGAEYIVLPVEADNAAAVGLYERMGLSRRGGYRYWTPA</sequence>
<gene>
    <name evidence="2" type="ORF">JDO7802_01327</name>
</gene>
<dbReference type="PROSITE" id="PS51186">
    <property type="entry name" value="GNAT"/>
    <property type="match status" value="1"/>
</dbReference>
<dbReference type="Gene3D" id="3.40.630.30">
    <property type="match status" value="1"/>
</dbReference>
<dbReference type="STRING" id="420998.JDO7802_01327"/>
<accession>A0A0M6YHB9</accession>
<feature type="domain" description="N-acetyltransferase" evidence="1">
    <location>
        <begin position="106"/>
        <end position="239"/>
    </location>
</feature>
<dbReference type="RefSeq" id="WP_055083818.1">
    <property type="nucleotide sequence ID" value="NZ_CXSU01000011.1"/>
</dbReference>
<evidence type="ECO:0000313" key="3">
    <source>
        <dbReference type="Proteomes" id="UP000049222"/>
    </source>
</evidence>
<dbReference type="InterPro" id="IPR016181">
    <property type="entry name" value="Acyl_CoA_acyltransferase"/>
</dbReference>
<dbReference type="SUPFAM" id="SSF55729">
    <property type="entry name" value="Acyl-CoA N-acyltransferases (Nat)"/>
    <property type="match status" value="1"/>
</dbReference>
<protein>
    <submittedName>
        <fullName evidence="2">Ribosomal-protein-alanine acetyltransferase</fullName>
    </submittedName>
</protein>
<evidence type="ECO:0000313" key="2">
    <source>
        <dbReference type="EMBL" id="CTQ49314.1"/>
    </source>
</evidence>